<dbReference type="WBParaSite" id="Csp11.Scaffold408.g953.t1">
    <property type="protein sequence ID" value="Csp11.Scaffold408.g953.t1"/>
    <property type="gene ID" value="Csp11.Scaffold408.g953"/>
</dbReference>
<dbReference type="AlphaFoldDB" id="A0A1I7SZA3"/>
<evidence type="ECO:0000259" key="2">
    <source>
        <dbReference type="SMART" id="SM00583"/>
    </source>
</evidence>
<feature type="domain" description="SPK" evidence="2">
    <location>
        <begin position="2"/>
        <end position="64"/>
    </location>
</feature>
<keyword evidence="3" id="KW-1185">Reference proteome</keyword>
<proteinExistence type="predicted"/>
<dbReference type="PANTHER" id="PTHR23362">
    <property type="entry name" value="L-PLASTIN-RELATED"/>
    <property type="match status" value="1"/>
</dbReference>
<evidence type="ECO:0000313" key="3">
    <source>
        <dbReference type="Proteomes" id="UP000095282"/>
    </source>
</evidence>
<dbReference type="Proteomes" id="UP000095282">
    <property type="component" value="Unplaced"/>
</dbReference>
<dbReference type="SMART" id="SM00583">
    <property type="entry name" value="SPK"/>
    <property type="match status" value="1"/>
</dbReference>
<dbReference type="PANTHER" id="PTHR23362:SF8">
    <property type="entry name" value="SPK DOMAIN-CONTAINING PROTEIN"/>
    <property type="match status" value="1"/>
</dbReference>
<dbReference type="eggNOG" id="ENOG502TK45">
    <property type="taxonomic scope" value="Eukaryota"/>
</dbReference>
<evidence type="ECO:0000313" key="4">
    <source>
        <dbReference type="WBParaSite" id="Csp11.Scaffold408.g953.t1"/>
    </source>
</evidence>
<accession>A0A1I7SZA3</accession>
<sequence length="326" mass="36994">MRQIQPRVTRGSIDDAKIKQIYGLNISIGKKCLREIRKHGTVKLNKQKRIIKYVADDGRLELDAVHGSSSRISLGSEPKQQSELVKKASDLIKNGSRKRCSKEQIKDSKHLVSPSPKKRKEAVPAANLDDSDILDVSLELYPVEVDVPAESSYRVNFKEEQQYIPPQVEMKPRIIRVKDDVTELRTQNETISLLEQKKFLEAIENLIFTLEFPISEKLQNKIQKTVENIDINAYIEQKITSDELEAAVVSCILIVTKSASARFDVNSINLCYFLLLLRNAIISLRIPSLSKVQETLKKNISECQEKRVPFEKIESALSTIIDIVAP</sequence>
<feature type="compositionally biased region" description="Basic and acidic residues" evidence="1">
    <location>
        <begin position="101"/>
        <end position="110"/>
    </location>
</feature>
<name>A0A1I7SZA3_9PELO</name>
<dbReference type="InterPro" id="IPR053315">
    <property type="entry name" value="Peptidase_C14A"/>
</dbReference>
<reference evidence="4" key="1">
    <citation type="submission" date="2016-11" db="UniProtKB">
        <authorList>
            <consortium name="WormBaseParasite"/>
        </authorList>
    </citation>
    <scope>IDENTIFICATION</scope>
</reference>
<organism evidence="3 4">
    <name type="scientific">Caenorhabditis tropicalis</name>
    <dbReference type="NCBI Taxonomy" id="1561998"/>
    <lineage>
        <taxon>Eukaryota</taxon>
        <taxon>Metazoa</taxon>
        <taxon>Ecdysozoa</taxon>
        <taxon>Nematoda</taxon>
        <taxon>Chromadorea</taxon>
        <taxon>Rhabditida</taxon>
        <taxon>Rhabditina</taxon>
        <taxon>Rhabditomorpha</taxon>
        <taxon>Rhabditoidea</taxon>
        <taxon>Rhabditidae</taxon>
        <taxon>Peloderinae</taxon>
        <taxon>Caenorhabditis</taxon>
    </lineage>
</organism>
<protein>
    <submittedName>
        <fullName evidence="4">SPK domain-containing protein</fullName>
    </submittedName>
</protein>
<evidence type="ECO:0000256" key="1">
    <source>
        <dbReference type="SAM" id="MobiDB-lite"/>
    </source>
</evidence>
<feature type="region of interest" description="Disordered" evidence="1">
    <location>
        <begin position="96"/>
        <end position="124"/>
    </location>
</feature>
<dbReference type="Pfam" id="PF04435">
    <property type="entry name" value="SPK"/>
    <property type="match status" value="1"/>
</dbReference>
<dbReference type="InterPro" id="IPR006570">
    <property type="entry name" value="SPK_dom"/>
</dbReference>